<organism evidence="1 2">
    <name type="scientific">Dyella nitratireducens</name>
    <dbReference type="NCBI Taxonomy" id="1849580"/>
    <lineage>
        <taxon>Bacteria</taxon>
        <taxon>Pseudomonadati</taxon>
        <taxon>Pseudomonadota</taxon>
        <taxon>Gammaproteobacteria</taxon>
        <taxon>Lysobacterales</taxon>
        <taxon>Rhodanobacteraceae</taxon>
        <taxon>Dyella</taxon>
    </lineage>
</organism>
<reference evidence="2" key="1">
    <citation type="journal article" date="2019" name="Int. J. Syst. Evol. Microbiol.">
        <title>The Global Catalogue of Microorganisms (GCM) 10K type strain sequencing project: providing services to taxonomists for standard genome sequencing and annotation.</title>
        <authorList>
            <consortium name="The Broad Institute Genomics Platform"/>
            <consortium name="The Broad Institute Genome Sequencing Center for Infectious Disease"/>
            <person name="Wu L."/>
            <person name="Ma J."/>
        </authorList>
    </citation>
    <scope>NUCLEOTIDE SEQUENCE [LARGE SCALE GENOMIC DNA]</scope>
    <source>
        <strain evidence="2">CGMCC 1.15439</strain>
    </source>
</reference>
<sequence length="106" mass="11507">MTASKFSIETLRSLVSAATVSGKDFVLNRSAVIEVLQAFIAEAVSSQNVAEWADFFDVNEDVELESDALLPDVLFELSSPEINGELDVDRARKLVLILSNTNGTDS</sequence>
<evidence type="ECO:0000313" key="1">
    <source>
        <dbReference type="EMBL" id="GGA40373.1"/>
    </source>
</evidence>
<accession>A0ABQ1GBG8</accession>
<dbReference type="RefSeq" id="WP_188795398.1">
    <property type="nucleotide sequence ID" value="NZ_BMJA01000002.1"/>
</dbReference>
<evidence type="ECO:0008006" key="3">
    <source>
        <dbReference type="Google" id="ProtNLM"/>
    </source>
</evidence>
<comment type="caution">
    <text evidence="1">The sequence shown here is derived from an EMBL/GenBank/DDBJ whole genome shotgun (WGS) entry which is preliminary data.</text>
</comment>
<dbReference type="EMBL" id="BMJA01000002">
    <property type="protein sequence ID" value="GGA40373.1"/>
    <property type="molecule type" value="Genomic_DNA"/>
</dbReference>
<name>A0ABQ1GBG8_9GAMM</name>
<evidence type="ECO:0000313" key="2">
    <source>
        <dbReference type="Proteomes" id="UP000620046"/>
    </source>
</evidence>
<protein>
    <recommendedName>
        <fullName evidence="3">Restriction endonuclease</fullName>
    </recommendedName>
</protein>
<keyword evidence="2" id="KW-1185">Reference proteome</keyword>
<gene>
    <name evidence="1" type="ORF">GCM10010981_32040</name>
</gene>
<proteinExistence type="predicted"/>
<dbReference type="Proteomes" id="UP000620046">
    <property type="component" value="Unassembled WGS sequence"/>
</dbReference>